<dbReference type="PANTHER" id="PTHR46734:SF1">
    <property type="entry name" value="TELOMERIC REPEAT-BINDING FACTOR 1"/>
    <property type="match status" value="1"/>
</dbReference>
<dbReference type="PANTHER" id="PTHR46734">
    <property type="entry name" value="TELOMERIC REPEAT-BINDING FACTOR 1 TERF1"/>
    <property type="match status" value="1"/>
</dbReference>
<dbReference type="InterPro" id="IPR017930">
    <property type="entry name" value="Myb_dom"/>
</dbReference>
<keyword evidence="1" id="KW-0539">Nucleus</keyword>
<feature type="compositionally biased region" description="Polar residues" evidence="2">
    <location>
        <begin position="120"/>
        <end position="131"/>
    </location>
</feature>
<dbReference type="PROSITE" id="PS51294">
    <property type="entry name" value="HTH_MYB"/>
    <property type="match status" value="1"/>
</dbReference>
<accession>A0AAD6J417</accession>
<name>A0AAD6J417_DREDA</name>
<dbReference type="InterPro" id="IPR001005">
    <property type="entry name" value="SANT/Myb"/>
</dbReference>
<dbReference type="InterPro" id="IPR052450">
    <property type="entry name" value="TRBD-Containing_Protein"/>
</dbReference>
<dbReference type="Pfam" id="PF23588">
    <property type="entry name" value="HTH_CHD1_Hrp3"/>
    <property type="match status" value="1"/>
</dbReference>
<feature type="compositionally biased region" description="Pro residues" evidence="2">
    <location>
        <begin position="49"/>
        <end position="71"/>
    </location>
</feature>
<sequence length="800" mass="86180">MASEYGDSDLDELFNGSLPDEVEETDMDDLFNEAFLDEEPQAEASAKAQPPPLTFPTPAPLTFPTPPPLTFPVPSLASGSRSPLTFPTPPSQSPHQLATAGGPLLFSAPAAHPHARVQGQRGQSSALSSQSCPPPPYAPSTTHQPVVRNVPPASAQSPPLSAGSPNAAVTPGETGEGGERLKRKNKPRVNWTDEESERLLKGVEAYGIGCWAKIRSDPQFKLEHRKNVDLKDRFRTIFPNEYKMHCQKAKTKTTSGLVDSPTPDPPSYTNGTSPENPVFLELDYQAARLQKKLNRKRCVGRKSDSRPRVVPPPRLNPEEDPELTTATGRRRVTRRHDVPWTAEEDADLQVAFNRYKRRFRLAAGDRRYAFFGRTISDIQKRFTRLHPGLLLSLAEDEEPLNSFEQGLVNDFGTTGASQRQARKRASAPKKRKNKSSKSSEPSTASHPVPPLSEEVTSPAGGGHPHTAMEAADTTLLAQDVMDAPEVASYDPEPDQTAPSGPPAPSNLDFLSAGNGHPPLSIDTRVAIQTQGAQVHVAQDAFTSSIPPTPHTATTNRTLNTSNTSFASAAPPSAGLGTPCLSYSGDTSPTSLDLPTPGAVAGSGAYTGGSFNLPYAGMPDYSVDPRLMVNPSFDPMMVPAVDPMTNAAFPIDTYNPLQHYNVQDPMSVTTDFTTTDPGTWYENILDPGAWYANRANPAFYLQDFSMAAPPFFPGEISMGDQTFIPGSASMTEQMLVPTNTSAAEQMPAVQAPTMIDSGATFDPTFVQSGDLTNFMGTGAGWECDYEDILMDFAEQDGAGNL</sequence>
<feature type="compositionally biased region" description="Low complexity" evidence="2">
    <location>
        <begin position="550"/>
        <end position="563"/>
    </location>
</feature>
<evidence type="ECO:0008006" key="7">
    <source>
        <dbReference type="Google" id="ProtNLM"/>
    </source>
</evidence>
<evidence type="ECO:0000256" key="1">
    <source>
        <dbReference type="ARBA" id="ARBA00023242"/>
    </source>
</evidence>
<feature type="compositionally biased region" description="Acidic residues" evidence="2">
    <location>
        <begin position="20"/>
        <end position="41"/>
    </location>
</feature>
<dbReference type="Gene3D" id="1.10.246.220">
    <property type="match status" value="1"/>
</dbReference>
<feature type="region of interest" description="Disordered" evidence="2">
    <location>
        <begin position="295"/>
        <end position="334"/>
    </location>
</feature>
<dbReference type="InterPro" id="IPR009057">
    <property type="entry name" value="Homeodomain-like_sf"/>
</dbReference>
<dbReference type="SMART" id="SM00717">
    <property type="entry name" value="SANT"/>
    <property type="match status" value="2"/>
</dbReference>
<feature type="region of interest" description="Disordered" evidence="2">
    <location>
        <begin position="542"/>
        <end position="570"/>
    </location>
</feature>
<gene>
    <name evidence="5" type="ORF">Dda_0290</name>
</gene>
<dbReference type="SUPFAM" id="SSF46689">
    <property type="entry name" value="Homeodomain-like"/>
    <property type="match status" value="1"/>
</dbReference>
<dbReference type="CDD" id="cd11660">
    <property type="entry name" value="SANT_TRF"/>
    <property type="match status" value="1"/>
</dbReference>
<evidence type="ECO:0000259" key="4">
    <source>
        <dbReference type="PROSITE" id="PS51294"/>
    </source>
</evidence>
<evidence type="ECO:0000259" key="3">
    <source>
        <dbReference type="PROSITE" id="PS50090"/>
    </source>
</evidence>
<feature type="region of interest" description="Disordered" evidence="2">
    <location>
        <begin position="406"/>
        <end position="467"/>
    </location>
</feature>
<organism evidence="5 6">
    <name type="scientific">Drechslerella dactyloides</name>
    <name type="common">Nematode-trapping fungus</name>
    <name type="synonym">Arthrobotrys dactyloides</name>
    <dbReference type="NCBI Taxonomy" id="74499"/>
    <lineage>
        <taxon>Eukaryota</taxon>
        <taxon>Fungi</taxon>
        <taxon>Dikarya</taxon>
        <taxon>Ascomycota</taxon>
        <taxon>Pezizomycotina</taxon>
        <taxon>Orbiliomycetes</taxon>
        <taxon>Orbiliales</taxon>
        <taxon>Orbiliaceae</taxon>
        <taxon>Drechslerella</taxon>
    </lineage>
</organism>
<proteinExistence type="predicted"/>
<feature type="region of interest" description="Disordered" evidence="2">
    <location>
        <begin position="249"/>
        <end position="276"/>
    </location>
</feature>
<evidence type="ECO:0000313" key="5">
    <source>
        <dbReference type="EMBL" id="KAJ6264148.1"/>
    </source>
</evidence>
<feature type="domain" description="Myb-like" evidence="3">
    <location>
        <begin position="183"/>
        <end position="238"/>
    </location>
</feature>
<feature type="compositionally biased region" description="Low complexity" evidence="2">
    <location>
        <begin position="151"/>
        <end position="165"/>
    </location>
</feature>
<dbReference type="AlphaFoldDB" id="A0AAD6J417"/>
<dbReference type="Proteomes" id="UP001221413">
    <property type="component" value="Unassembled WGS sequence"/>
</dbReference>
<feature type="region of interest" description="Disordered" evidence="2">
    <location>
        <begin position="486"/>
        <end position="520"/>
    </location>
</feature>
<comment type="caution">
    <text evidence="5">The sequence shown here is derived from an EMBL/GenBank/DDBJ whole genome shotgun (WGS) entry which is preliminary data.</text>
</comment>
<dbReference type="PROSITE" id="PS50090">
    <property type="entry name" value="MYB_LIKE"/>
    <property type="match status" value="1"/>
</dbReference>
<feature type="domain" description="HTH myb-type" evidence="4">
    <location>
        <begin position="183"/>
        <end position="214"/>
    </location>
</feature>
<protein>
    <recommendedName>
        <fullName evidence="7">Myb-like domain-containing protein</fullName>
    </recommendedName>
</protein>
<reference evidence="5" key="1">
    <citation type="submission" date="2023-01" db="EMBL/GenBank/DDBJ databases">
        <title>The chitinases involved in constricting ring structure development in the nematode-trapping fungus Drechslerella dactyloides.</title>
        <authorList>
            <person name="Wang R."/>
            <person name="Zhang L."/>
            <person name="Tang P."/>
            <person name="Li S."/>
            <person name="Liang L."/>
        </authorList>
    </citation>
    <scope>NUCLEOTIDE SEQUENCE</scope>
    <source>
        <strain evidence="5">YMF1.00031</strain>
    </source>
</reference>
<dbReference type="InterPro" id="IPR056302">
    <property type="entry name" value="CHD1-2/Hrp3_HTH"/>
</dbReference>
<keyword evidence="6" id="KW-1185">Reference proteome</keyword>
<feature type="region of interest" description="Disordered" evidence="2">
    <location>
        <begin position="1"/>
        <end position="193"/>
    </location>
</feature>
<evidence type="ECO:0000313" key="6">
    <source>
        <dbReference type="Proteomes" id="UP001221413"/>
    </source>
</evidence>
<dbReference type="EMBL" id="JAQGDS010000001">
    <property type="protein sequence ID" value="KAJ6264148.1"/>
    <property type="molecule type" value="Genomic_DNA"/>
</dbReference>
<feature type="compositionally biased region" description="Basic residues" evidence="2">
    <location>
        <begin position="420"/>
        <end position="435"/>
    </location>
</feature>
<evidence type="ECO:0000256" key="2">
    <source>
        <dbReference type="SAM" id="MobiDB-lite"/>
    </source>
</evidence>
<feature type="compositionally biased region" description="Acidic residues" evidence="2">
    <location>
        <begin position="1"/>
        <end position="12"/>
    </location>
</feature>